<feature type="region of interest" description="Disordered" evidence="1">
    <location>
        <begin position="32"/>
        <end position="55"/>
    </location>
</feature>
<keyword evidence="5" id="KW-1185">Reference proteome</keyword>
<keyword evidence="2" id="KW-0812">Transmembrane</keyword>
<evidence type="ECO:0000256" key="1">
    <source>
        <dbReference type="SAM" id="MobiDB-lite"/>
    </source>
</evidence>
<evidence type="ECO:0000313" key="4">
    <source>
        <dbReference type="EMBL" id="KAL3784779.1"/>
    </source>
</evidence>
<protein>
    <submittedName>
        <fullName evidence="4">Uncharacterized protein</fullName>
    </submittedName>
</protein>
<feature type="transmembrane region" description="Helical" evidence="2">
    <location>
        <begin position="209"/>
        <end position="230"/>
    </location>
</feature>
<reference evidence="4 5" key="1">
    <citation type="submission" date="2024-10" db="EMBL/GenBank/DDBJ databases">
        <title>Updated reference genomes for cyclostephanoid diatoms.</title>
        <authorList>
            <person name="Roberts W.R."/>
            <person name="Alverson A.J."/>
        </authorList>
    </citation>
    <scope>NUCLEOTIDE SEQUENCE [LARGE SCALE GENOMIC DNA]</scope>
    <source>
        <strain evidence="4 5">AJA010-31</strain>
    </source>
</reference>
<feature type="signal peptide" evidence="3">
    <location>
        <begin position="1"/>
        <end position="21"/>
    </location>
</feature>
<evidence type="ECO:0000256" key="2">
    <source>
        <dbReference type="SAM" id="Phobius"/>
    </source>
</evidence>
<comment type="caution">
    <text evidence="4">The sequence shown here is derived from an EMBL/GenBank/DDBJ whole genome shotgun (WGS) entry which is preliminary data.</text>
</comment>
<gene>
    <name evidence="4" type="ORF">ACHAWO_006425</name>
</gene>
<evidence type="ECO:0000256" key="3">
    <source>
        <dbReference type="SAM" id="SignalP"/>
    </source>
</evidence>
<name>A0ABD3P946_9STRA</name>
<keyword evidence="2" id="KW-0472">Membrane</keyword>
<feature type="compositionally biased region" description="Low complexity" evidence="1">
    <location>
        <begin position="32"/>
        <end position="51"/>
    </location>
</feature>
<dbReference type="Proteomes" id="UP001530400">
    <property type="component" value="Unassembled WGS sequence"/>
</dbReference>
<proteinExistence type="predicted"/>
<organism evidence="4 5">
    <name type="scientific">Cyclotella atomus</name>
    <dbReference type="NCBI Taxonomy" id="382360"/>
    <lineage>
        <taxon>Eukaryota</taxon>
        <taxon>Sar</taxon>
        <taxon>Stramenopiles</taxon>
        <taxon>Ochrophyta</taxon>
        <taxon>Bacillariophyta</taxon>
        <taxon>Coscinodiscophyceae</taxon>
        <taxon>Thalassiosirophycidae</taxon>
        <taxon>Stephanodiscales</taxon>
        <taxon>Stephanodiscaceae</taxon>
        <taxon>Cyclotella</taxon>
    </lineage>
</organism>
<evidence type="ECO:0000313" key="5">
    <source>
        <dbReference type="Proteomes" id="UP001530400"/>
    </source>
</evidence>
<dbReference type="EMBL" id="JALLPJ020000715">
    <property type="protein sequence ID" value="KAL3784779.1"/>
    <property type="molecule type" value="Genomic_DNA"/>
</dbReference>
<dbReference type="AlphaFoldDB" id="A0ABD3P946"/>
<keyword evidence="2" id="KW-1133">Transmembrane helix</keyword>
<feature type="chain" id="PRO_5044809092" evidence="3">
    <location>
        <begin position="22"/>
        <end position="330"/>
    </location>
</feature>
<accession>A0ABD3P946</accession>
<sequence>MILHQFYILILLLALTPPSSSHKHALLSPSLLPRGGSSITPPQTTNQQQQLDDQEGLEQKIESYNKLLKYRSDQQLLYQLRSTYLSELLASRGLPLPTVLGVSTVDGERPAERVNWDCALSTVDDPKTCLYSFDAEPNTKVLAPLGTQQYISLRALNRLRRTDPLKVEPMWHSQYAILTSWFADSSEYSLMQHVGMKGFFVSSMLNGRMVLRSVLIGVILTALVVFMPLIERVIGRVLVSAPFWSQWNTWGRIARAGFPLKLLLGQLAWKGVAGLYFKLEEGVRDYFVDLECEILEQSVPLTVGVEVEEEVEVDESADSDDEEEYDEDEY</sequence>
<keyword evidence="3" id="KW-0732">Signal</keyword>
<feature type="region of interest" description="Disordered" evidence="1">
    <location>
        <begin position="310"/>
        <end position="330"/>
    </location>
</feature>